<dbReference type="AlphaFoldDB" id="A0A8K0K3X8"/>
<dbReference type="PROSITE" id="PS50006">
    <property type="entry name" value="FHA_DOMAIN"/>
    <property type="match status" value="1"/>
</dbReference>
<dbReference type="EMBL" id="KZ308345">
    <property type="protein sequence ID" value="KAG8227866.1"/>
    <property type="molecule type" value="Genomic_DNA"/>
</dbReference>
<feature type="compositionally biased region" description="Polar residues" evidence="1">
    <location>
        <begin position="230"/>
        <end position="244"/>
    </location>
</feature>
<dbReference type="InterPro" id="IPR000253">
    <property type="entry name" value="FHA_dom"/>
</dbReference>
<proteinExistence type="predicted"/>
<evidence type="ECO:0000313" key="3">
    <source>
        <dbReference type="EMBL" id="KAG8227866.1"/>
    </source>
</evidence>
<reference evidence="3" key="1">
    <citation type="submission" date="2013-04" db="EMBL/GenBank/DDBJ databases">
        <authorList>
            <person name="Qu J."/>
            <person name="Murali S.C."/>
            <person name="Bandaranaike D."/>
            <person name="Bellair M."/>
            <person name="Blankenburg K."/>
            <person name="Chao H."/>
            <person name="Dinh H."/>
            <person name="Doddapaneni H."/>
            <person name="Downs B."/>
            <person name="Dugan-Rocha S."/>
            <person name="Elkadiri S."/>
            <person name="Gnanaolivu R.D."/>
            <person name="Hernandez B."/>
            <person name="Javaid M."/>
            <person name="Jayaseelan J.C."/>
            <person name="Lee S."/>
            <person name="Li M."/>
            <person name="Ming W."/>
            <person name="Munidasa M."/>
            <person name="Muniz J."/>
            <person name="Nguyen L."/>
            <person name="Ongeri F."/>
            <person name="Osuji N."/>
            <person name="Pu L.-L."/>
            <person name="Puazo M."/>
            <person name="Qu C."/>
            <person name="Quiroz J."/>
            <person name="Raj R."/>
            <person name="Weissenberger G."/>
            <person name="Xin Y."/>
            <person name="Zou X."/>
            <person name="Han Y."/>
            <person name="Richards S."/>
            <person name="Worley K."/>
            <person name="Muzny D."/>
            <person name="Gibbs R."/>
        </authorList>
    </citation>
    <scope>NUCLEOTIDE SEQUENCE</scope>
    <source>
        <strain evidence="3">Sampled in the wild</strain>
    </source>
</reference>
<feature type="compositionally biased region" description="Basic and acidic residues" evidence="1">
    <location>
        <begin position="265"/>
        <end position="292"/>
    </location>
</feature>
<dbReference type="CDD" id="cd22703">
    <property type="entry name" value="FHA_PHF12"/>
    <property type="match status" value="1"/>
</dbReference>
<dbReference type="Proteomes" id="UP000792457">
    <property type="component" value="Unassembled WGS sequence"/>
</dbReference>
<dbReference type="GO" id="GO:0070822">
    <property type="term" value="C:Sin3-type complex"/>
    <property type="evidence" value="ECO:0007669"/>
    <property type="project" value="TreeGrafter"/>
</dbReference>
<dbReference type="InterPro" id="IPR042163">
    <property type="entry name" value="PHF12"/>
</dbReference>
<feature type="region of interest" description="Disordered" evidence="1">
    <location>
        <begin position="351"/>
        <end position="393"/>
    </location>
</feature>
<sequence>LIKSYGCHVTPGVKPVSNQHLRKGSANQSQEVSLNGPDQKLIYLLAYQRLQQLVPQEKSTKAEDDVKDSVQAMLSTLSSALISQETPSESSVPPFPPSAPVWARAVICPLVGGSPVTAMPYRTLTIGTGADMDVCLSNYGHCNFISAKHASIFYDEITKHYELINYSEHGTTVDNVLYSCDFSEKTPVTVEKAPQTLLCKGREAVNNSRNLYKRKLKTFKFSTPEREAPSTGTSTRGSSANQKQVPRPPNRYTISVNNEESASTKTKEEKDKKGNIKHETDSMTKAAMERMSSKAGKNFQRCGCRTSSSLLISGNGAGWEGTALLNHGSCIKFGCLQFVFSITDFATVPPNDNVADQNSSSSSNPSSTSSSTKTLSSPMTTSNHSRESPPSSS</sequence>
<protein>
    <recommendedName>
        <fullName evidence="2">FHA domain-containing protein</fullName>
    </recommendedName>
</protein>
<dbReference type="PANTHER" id="PTHR46309">
    <property type="entry name" value="PHD FINGER PROTEIN 12"/>
    <property type="match status" value="1"/>
</dbReference>
<feature type="non-terminal residue" evidence="3">
    <location>
        <position position="1"/>
    </location>
</feature>
<comment type="caution">
    <text evidence="3">The sequence shown here is derived from an EMBL/GenBank/DDBJ whole genome shotgun (WGS) entry which is preliminary data.</text>
</comment>
<dbReference type="Pfam" id="PF00498">
    <property type="entry name" value="FHA"/>
    <property type="match status" value="1"/>
</dbReference>
<dbReference type="InterPro" id="IPR008984">
    <property type="entry name" value="SMAD_FHA_dom_sf"/>
</dbReference>
<evidence type="ECO:0000256" key="1">
    <source>
        <dbReference type="SAM" id="MobiDB-lite"/>
    </source>
</evidence>
<feature type="compositionally biased region" description="Low complexity" evidence="1">
    <location>
        <begin position="359"/>
        <end position="393"/>
    </location>
</feature>
<dbReference type="GO" id="GO:0003714">
    <property type="term" value="F:transcription corepressor activity"/>
    <property type="evidence" value="ECO:0007669"/>
    <property type="project" value="InterPro"/>
</dbReference>
<name>A0A8K0K3X8_LADFU</name>
<gene>
    <name evidence="3" type="ORF">J437_LFUL008659</name>
</gene>
<dbReference type="SUPFAM" id="SSF49879">
    <property type="entry name" value="SMAD/FHA domain"/>
    <property type="match status" value="1"/>
</dbReference>
<accession>A0A8K0K3X8</accession>
<feature type="region of interest" description="Disordered" evidence="1">
    <location>
        <begin position="222"/>
        <end position="296"/>
    </location>
</feature>
<evidence type="ECO:0000259" key="2">
    <source>
        <dbReference type="PROSITE" id="PS50006"/>
    </source>
</evidence>
<dbReference type="OrthoDB" id="1919692at2759"/>
<organism evidence="3 4">
    <name type="scientific">Ladona fulva</name>
    <name type="common">Scarce chaser dragonfly</name>
    <name type="synonym">Libellula fulva</name>
    <dbReference type="NCBI Taxonomy" id="123851"/>
    <lineage>
        <taxon>Eukaryota</taxon>
        <taxon>Metazoa</taxon>
        <taxon>Ecdysozoa</taxon>
        <taxon>Arthropoda</taxon>
        <taxon>Hexapoda</taxon>
        <taxon>Insecta</taxon>
        <taxon>Pterygota</taxon>
        <taxon>Palaeoptera</taxon>
        <taxon>Odonata</taxon>
        <taxon>Epiprocta</taxon>
        <taxon>Anisoptera</taxon>
        <taxon>Libelluloidea</taxon>
        <taxon>Libellulidae</taxon>
        <taxon>Ladona</taxon>
    </lineage>
</organism>
<reference evidence="3" key="2">
    <citation type="submission" date="2017-10" db="EMBL/GenBank/DDBJ databases">
        <title>Ladona fulva Genome sequencing and assembly.</title>
        <authorList>
            <person name="Murali S."/>
            <person name="Richards S."/>
            <person name="Bandaranaike D."/>
            <person name="Bellair M."/>
            <person name="Blankenburg K."/>
            <person name="Chao H."/>
            <person name="Dinh H."/>
            <person name="Doddapaneni H."/>
            <person name="Dugan-Rocha S."/>
            <person name="Elkadiri S."/>
            <person name="Gnanaolivu R."/>
            <person name="Hernandez B."/>
            <person name="Skinner E."/>
            <person name="Javaid M."/>
            <person name="Lee S."/>
            <person name="Li M."/>
            <person name="Ming W."/>
            <person name="Munidasa M."/>
            <person name="Muniz J."/>
            <person name="Nguyen L."/>
            <person name="Hughes D."/>
            <person name="Osuji N."/>
            <person name="Pu L.-L."/>
            <person name="Puazo M."/>
            <person name="Qu C."/>
            <person name="Quiroz J."/>
            <person name="Raj R."/>
            <person name="Weissenberger G."/>
            <person name="Xin Y."/>
            <person name="Zou X."/>
            <person name="Han Y."/>
            <person name="Worley K."/>
            <person name="Muzny D."/>
            <person name="Gibbs R."/>
        </authorList>
    </citation>
    <scope>NUCLEOTIDE SEQUENCE</scope>
    <source>
        <strain evidence="3">Sampled in the wild</strain>
    </source>
</reference>
<feature type="domain" description="FHA" evidence="2">
    <location>
        <begin position="124"/>
        <end position="178"/>
    </location>
</feature>
<dbReference type="GO" id="GO:0000122">
    <property type="term" value="P:negative regulation of transcription by RNA polymerase II"/>
    <property type="evidence" value="ECO:0007669"/>
    <property type="project" value="TreeGrafter"/>
</dbReference>
<dbReference type="Gene3D" id="2.60.200.20">
    <property type="match status" value="1"/>
</dbReference>
<keyword evidence="4" id="KW-1185">Reference proteome</keyword>
<dbReference type="PANTHER" id="PTHR46309:SF1">
    <property type="entry name" value="PHD FINGER PROTEIN 12"/>
    <property type="match status" value="1"/>
</dbReference>
<evidence type="ECO:0000313" key="4">
    <source>
        <dbReference type="Proteomes" id="UP000792457"/>
    </source>
</evidence>